<evidence type="ECO:0000313" key="4">
    <source>
        <dbReference type="EMBL" id="KMO38409.1"/>
    </source>
</evidence>
<keyword evidence="5" id="KW-1185">Reference proteome</keyword>
<dbReference type="PANTHER" id="PTHR48106:SF8">
    <property type="entry name" value="OS02G0805600 PROTEIN"/>
    <property type="match status" value="1"/>
</dbReference>
<dbReference type="InterPro" id="IPR036291">
    <property type="entry name" value="NAD(P)-bd_dom_sf"/>
</dbReference>
<sequence>MPTMSICHAPVPGGPDALRFEQAERPRPAPHEVLIRIGAVGVNRLDAMQRAGHYPLPPGTNPVLGVECGGTVMEAGAEVDGIAPGTRVAALLPGGGYADYAVADHRHVVAVPADWDDVRAASVIETFCTAHETLFELSRLARGERVLIHAGGSAVGSTAVLMARAVGAEIVATVGREDKARRLREWGIPHVINYRSVDFADALREIHPDGIDVVEDFIGPAYLARHVSLLRWRGRLAFVGLLSSGACQLDVAAVLLKMLQLRGFTLRPHSAVEKAAVVERFRQRWLPELIGGRITPAIHAVLPFAQAAEAHRMLESADNFGKIVLRI</sequence>
<dbReference type="EMBL" id="LABY01000073">
    <property type="protein sequence ID" value="KMO38409.1"/>
    <property type="molecule type" value="Genomic_DNA"/>
</dbReference>
<dbReference type="InterPro" id="IPR020843">
    <property type="entry name" value="ER"/>
</dbReference>
<reference evidence="4 5" key="1">
    <citation type="submission" date="2015-03" db="EMBL/GenBank/DDBJ databases">
        <title>Genome sequencing of Methylobacterium variabile DSM 16961.</title>
        <authorList>
            <person name="Chaudhry V."/>
            <person name="Patil P.B."/>
        </authorList>
    </citation>
    <scope>NUCLEOTIDE SEQUENCE [LARGE SCALE GENOMIC DNA]</scope>
    <source>
        <strain evidence="4 5">DSM 16961</strain>
    </source>
</reference>
<dbReference type="SMART" id="SM00829">
    <property type="entry name" value="PKS_ER"/>
    <property type="match status" value="1"/>
</dbReference>
<dbReference type="RefSeq" id="WP_048444386.1">
    <property type="nucleotide sequence ID" value="NZ_LABY01000073.1"/>
</dbReference>
<dbReference type="CDD" id="cd05276">
    <property type="entry name" value="p53_inducible_oxidoreductase"/>
    <property type="match status" value="1"/>
</dbReference>
<dbReference type="Proteomes" id="UP000035955">
    <property type="component" value="Unassembled WGS sequence"/>
</dbReference>
<dbReference type="PATRIC" id="fig|298794.3.peg.7054"/>
<keyword evidence="1" id="KW-0521">NADP</keyword>
<dbReference type="Pfam" id="PF00107">
    <property type="entry name" value="ADH_zinc_N"/>
    <property type="match status" value="1"/>
</dbReference>
<dbReference type="GO" id="GO:0070402">
    <property type="term" value="F:NADPH binding"/>
    <property type="evidence" value="ECO:0007669"/>
    <property type="project" value="TreeGrafter"/>
</dbReference>
<evidence type="ECO:0000256" key="1">
    <source>
        <dbReference type="ARBA" id="ARBA00022857"/>
    </source>
</evidence>
<protein>
    <recommendedName>
        <fullName evidence="3">Enoyl reductase (ER) domain-containing protein</fullName>
    </recommendedName>
</protein>
<dbReference type="InterPro" id="IPR013149">
    <property type="entry name" value="ADH-like_C"/>
</dbReference>
<comment type="caution">
    <text evidence="4">The sequence shown here is derived from an EMBL/GenBank/DDBJ whole genome shotgun (WGS) entry which is preliminary data.</text>
</comment>
<dbReference type="PANTHER" id="PTHR48106">
    <property type="entry name" value="QUINONE OXIDOREDUCTASE PIG3-RELATED"/>
    <property type="match status" value="1"/>
</dbReference>
<feature type="domain" description="Enoyl reductase (ER)" evidence="3">
    <location>
        <begin position="13"/>
        <end position="325"/>
    </location>
</feature>
<dbReference type="SUPFAM" id="SSF51735">
    <property type="entry name" value="NAD(P)-binding Rossmann-fold domains"/>
    <property type="match status" value="1"/>
</dbReference>
<dbReference type="NCBIfam" id="TIGR02824">
    <property type="entry name" value="quinone_pig3"/>
    <property type="match status" value="1"/>
</dbReference>
<dbReference type="Gene3D" id="3.40.50.720">
    <property type="entry name" value="NAD(P)-binding Rossmann-like Domain"/>
    <property type="match status" value="1"/>
</dbReference>
<dbReference type="SUPFAM" id="SSF50129">
    <property type="entry name" value="GroES-like"/>
    <property type="match status" value="1"/>
</dbReference>
<accession>A0A0J6SXE3</accession>
<dbReference type="InterPro" id="IPR013154">
    <property type="entry name" value="ADH-like_N"/>
</dbReference>
<dbReference type="InterPro" id="IPR011032">
    <property type="entry name" value="GroES-like_sf"/>
</dbReference>
<gene>
    <name evidence="4" type="ORF">VQ02_11800</name>
</gene>
<dbReference type="Pfam" id="PF08240">
    <property type="entry name" value="ADH_N"/>
    <property type="match status" value="1"/>
</dbReference>
<name>A0A0J6SXE3_9HYPH</name>
<dbReference type="InterPro" id="IPR014189">
    <property type="entry name" value="Quinone_OxRdtase_PIG3"/>
</dbReference>
<evidence type="ECO:0000259" key="3">
    <source>
        <dbReference type="SMART" id="SM00829"/>
    </source>
</evidence>
<dbReference type="Gene3D" id="3.90.180.10">
    <property type="entry name" value="Medium-chain alcohol dehydrogenases, catalytic domain"/>
    <property type="match status" value="1"/>
</dbReference>
<evidence type="ECO:0000313" key="5">
    <source>
        <dbReference type="Proteomes" id="UP000035955"/>
    </source>
</evidence>
<organism evidence="4 5">
    <name type="scientific">Methylobacterium variabile</name>
    <dbReference type="NCBI Taxonomy" id="298794"/>
    <lineage>
        <taxon>Bacteria</taxon>
        <taxon>Pseudomonadati</taxon>
        <taxon>Pseudomonadota</taxon>
        <taxon>Alphaproteobacteria</taxon>
        <taxon>Hyphomicrobiales</taxon>
        <taxon>Methylobacteriaceae</taxon>
        <taxon>Methylobacterium</taxon>
    </lineage>
</organism>
<evidence type="ECO:0000256" key="2">
    <source>
        <dbReference type="ARBA" id="ARBA00023002"/>
    </source>
</evidence>
<dbReference type="GO" id="GO:0016651">
    <property type="term" value="F:oxidoreductase activity, acting on NAD(P)H"/>
    <property type="evidence" value="ECO:0007669"/>
    <property type="project" value="TreeGrafter"/>
</dbReference>
<proteinExistence type="predicted"/>
<dbReference type="AlphaFoldDB" id="A0A0J6SXE3"/>
<keyword evidence="2" id="KW-0560">Oxidoreductase</keyword>